<evidence type="ECO:0000313" key="1">
    <source>
        <dbReference type="EMBL" id="KAG6942932.1"/>
    </source>
</evidence>
<organism evidence="1 2">
    <name type="scientific">Phytophthora cactorum</name>
    <dbReference type="NCBI Taxonomy" id="29920"/>
    <lineage>
        <taxon>Eukaryota</taxon>
        <taxon>Sar</taxon>
        <taxon>Stramenopiles</taxon>
        <taxon>Oomycota</taxon>
        <taxon>Peronosporomycetes</taxon>
        <taxon>Peronosporales</taxon>
        <taxon>Peronosporaceae</taxon>
        <taxon>Phytophthora</taxon>
    </lineage>
</organism>
<sequence>QRKFAFSPLYQVAFVLETQVYLVQSKLFLSLVVLLSYELVHLGVDFSFRFEWLR</sequence>
<protein>
    <submittedName>
        <fullName evidence="1">Uncharacterized protein</fullName>
    </submittedName>
</protein>
<evidence type="ECO:0000313" key="2">
    <source>
        <dbReference type="Proteomes" id="UP000688947"/>
    </source>
</evidence>
<dbReference type="EMBL" id="JAENGZ010002756">
    <property type="protein sequence ID" value="KAG6942932.1"/>
    <property type="molecule type" value="Genomic_DNA"/>
</dbReference>
<proteinExistence type="predicted"/>
<gene>
    <name evidence="1" type="ORF">JG687_00018776</name>
</gene>
<feature type="non-terminal residue" evidence="1">
    <location>
        <position position="1"/>
    </location>
</feature>
<reference evidence="1" key="1">
    <citation type="submission" date="2021-01" db="EMBL/GenBank/DDBJ databases">
        <title>Phytophthora aleatoria, a newly-described species from Pinus radiata is distinct from Phytophthora cactorum isolates based on comparative genomics.</title>
        <authorList>
            <person name="Mcdougal R."/>
            <person name="Panda P."/>
            <person name="Williams N."/>
            <person name="Studholme D.J."/>
        </authorList>
    </citation>
    <scope>NUCLEOTIDE SEQUENCE</scope>
    <source>
        <strain evidence="1">NZFS 3830</strain>
    </source>
</reference>
<dbReference type="Proteomes" id="UP000688947">
    <property type="component" value="Unassembled WGS sequence"/>
</dbReference>
<name>A0A8T1TKY1_9STRA</name>
<comment type="caution">
    <text evidence="1">The sequence shown here is derived from an EMBL/GenBank/DDBJ whole genome shotgun (WGS) entry which is preliminary data.</text>
</comment>
<dbReference type="AlphaFoldDB" id="A0A8T1TKY1"/>
<accession>A0A8T1TKY1</accession>